<dbReference type="Gene3D" id="3.40.640.10">
    <property type="entry name" value="Type I PLP-dependent aspartate aminotransferase-like (Major domain)"/>
    <property type="match status" value="1"/>
</dbReference>
<evidence type="ECO:0000256" key="5">
    <source>
        <dbReference type="PIRSR" id="PIRSR602129-50"/>
    </source>
</evidence>
<dbReference type="InterPro" id="IPR002129">
    <property type="entry name" value="PyrdxlP-dep_de-COase"/>
</dbReference>
<reference evidence="7 8" key="1">
    <citation type="submission" date="2015-04" db="EMBL/GenBank/DDBJ databases">
        <authorList>
            <person name="Syromyatnikov M.Y."/>
            <person name="Popov V.N."/>
        </authorList>
    </citation>
    <scope>NUCLEOTIDE SEQUENCE [LARGE SCALE GENOMIC DNA]</scope>
    <source>
        <strain evidence="7 8">CECT 5292</strain>
    </source>
</reference>
<dbReference type="EC" id="4.1.1.86" evidence="7"/>
<accession>A0A0U1NJK6</accession>
<dbReference type="InterPro" id="IPR015424">
    <property type="entry name" value="PyrdxlP-dep_Trfase"/>
</dbReference>
<dbReference type="RefSeq" id="WP_143081986.1">
    <property type="nucleotide sequence ID" value="NZ_CBFHGK010000010.1"/>
</dbReference>
<gene>
    <name evidence="7" type="primary">ddc</name>
    <name evidence="7" type="ORF">NIG5292_00924</name>
</gene>
<evidence type="ECO:0000256" key="2">
    <source>
        <dbReference type="ARBA" id="ARBA00022793"/>
    </source>
</evidence>
<proteinExistence type="inferred from homology"/>
<comment type="similarity">
    <text evidence="6">Belongs to the group II decarboxylase family.</text>
</comment>
<dbReference type="EMBL" id="CVQV01000004">
    <property type="protein sequence ID" value="CRK74885.1"/>
    <property type="molecule type" value="Genomic_DNA"/>
</dbReference>
<dbReference type="Pfam" id="PF00282">
    <property type="entry name" value="Pyridoxal_deC"/>
    <property type="match status" value="1"/>
</dbReference>
<evidence type="ECO:0000313" key="8">
    <source>
        <dbReference type="Proteomes" id="UP000048949"/>
    </source>
</evidence>
<evidence type="ECO:0000256" key="1">
    <source>
        <dbReference type="ARBA" id="ARBA00001933"/>
    </source>
</evidence>
<evidence type="ECO:0000256" key="3">
    <source>
        <dbReference type="ARBA" id="ARBA00022898"/>
    </source>
</evidence>
<dbReference type="STRING" id="282199.GCA_001049735_00924"/>
<name>A0A0U1NJK6_9RHOB</name>
<organism evidence="7 8">
    <name type="scientific">Nereida ignava</name>
    <dbReference type="NCBI Taxonomy" id="282199"/>
    <lineage>
        <taxon>Bacteria</taxon>
        <taxon>Pseudomonadati</taxon>
        <taxon>Pseudomonadota</taxon>
        <taxon>Alphaproteobacteria</taxon>
        <taxon>Rhodobacterales</taxon>
        <taxon>Roseobacteraceae</taxon>
        <taxon>Nereida</taxon>
    </lineage>
</organism>
<feature type="modified residue" description="N6-(pyridoxal phosphate)lysine" evidence="5">
    <location>
        <position position="300"/>
    </location>
</feature>
<protein>
    <submittedName>
        <fullName evidence="7">L-2,4-diaminobutyrate decarboxylase</fullName>
        <ecNumber evidence="7">4.1.1.86</ecNumber>
    </submittedName>
</protein>
<comment type="cofactor">
    <cofactor evidence="1 5 6">
        <name>pyridoxal 5'-phosphate</name>
        <dbReference type="ChEBI" id="CHEBI:597326"/>
    </cofactor>
</comment>
<dbReference type="AlphaFoldDB" id="A0A0U1NJK6"/>
<evidence type="ECO:0000256" key="6">
    <source>
        <dbReference type="RuleBase" id="RU000382"/>
    </source>
</evidence>
<keyword evidence="2" id="KW-0210">Decarboxylase</keyword>
<keyword evidence="8" id="KW-1185">Reference proteome</keyword>
<keyword evidence="4 6" id="KW-0456">Lyase</keyword>
<dbReference type="OrthoDB" id="9803665at2"/>
<dbReference type="SUPFAM" id="SSF53383">
    <property type="entry name" value="PLP-dependent transferases"/>
    <property type="match status" value="1"/>
</dbReference>
<dbReference type="Gene3D" id="3.90.1150.170">
    <property type="match status" value="2"/>
</dbReference>
<evidence type="ECO:0000313" key="7">
    <source>
        <dbReference type="EMBL" id="CRK74885.1"/>
    </source>
</evidence>
<dbReference type="GO" id="GO:0019752">
    <property type="term" value="P:carboxylic acid metabolic process"/>
    <property type="evidence" value="ECO:0007669"/>
    <property type="project" value="InterPro"/>
</dbReference>
<dbReference type="InterPro" id="IPR015421">
    <property type="entry name" value="PyrdxlP-dep_Trfase_major"/>
</dbReference>
<keyword evidence="3 5" id="KW-0663">Pyridoxal phosphate</keyword>
<dbReference type="PANTHER" id="PTHR11999:SF70">
    <property type="entry name" value="MIP05841P"/>
    <property type="match status" value="1"/>
</dbReference>
<dbReference type="InterPro" id="IPR010977">
    <property type="entry name" value="Aromatic_deC"/>
</dbReference>
<dbReference type="PANTHER" id="PTHR11999">
    <property type="entry name" value="GROUP II PYRIDOXAL-5-PHOSPHATE DECARBOXYLASE"/>
    <property type="match status" value="1"/>
</dbReference>
<dbReference type="Proteomes" id="UP000048949">
    <property type="component" value="Unassembled WGS sequence"/>
</dbReference>
<sequence length="471" mass="50100">MTNKNPHEGNRMDPNDWTAFRAEMHQVLDACVDHLENARNHPWRPVPDGFDAAISLDTPTRGDASSLLTDTIMPASTGNTHPAFFGWVHGTGQAMGLASEMVAAAMNSNCGGRDHGGIRIEKECIRWLTDLAGLGENASGILTTGTSQATIYALSAAKVARFGADVRKTGVQNLPTVRVYIAKGAHSCIKQAMEILGFGGDAVCQITLKDGAMDTDALQTQLTQDAAAGIVPLAIVGTAGSVNTGTYDDLNTLSRIAQEHSTWLHVDAAFGFWIRIAAPRLSILASGIEHANSIALDGHKWLGVQYDCGACLLRDHDLHRATFSDRAEYLTAQSAGIGAGDWWPTDYGTELSRGMRALKLWTTLKTHDRDTISAAITDNCDQAALMGELVEASPHLTLAHPVISNLCVFTPNAGDASDIAAALQLSGDAVFSTTTVDGKNCLRAAIVNHRTTSQTIHDVIAAVEAQVIAAR</sequence>
<dbReference type="GO" id="GO:0033983">
    <property type="term" value="F:diaminobutyrate decarboxylase activity"/>
    <property type="evidence" value="ECO:0007669"/>
    <property type="project" value="UniProtKB-EC"/>
</dbReference>
<evidence type="ECO:0000256" key="4">
    <source>
        <dbReference type="ARBA" id="ARBA00023239"/>
    </source>
</evidence>
<dbReference type="GO" id="GO:0030170">
    <property type="term" value="F:pyridoxal phosphate binding"/>
    <property type="evidence" value="ECO:0007669"/>
    <property type="project" value="InterPro"/>
</dbReference>